<feature type="domain" description="RRM" evidence="4">
    <location>
        <begin position="217"/>
        <end position="294"/>
    </location>
</feature>
<feature type="compositionally biased region" description="Basic residues" evidence="3">
    <location>
        <begin position="304"/>
        <end position="319"/>
    </location>
</feature>
<feature type="region of interest" description="Disordered" evidence="3">
    <location>
        <begin position="1"/>
        <end position="113"/>
    </location>
</feature>
<feature type="region of interest" description="Disordered" evidence="3">
    <location>
        <begin position="293"/>
        <end position="319"/>
    </location>
</feature>
<dbReference type="PANTHER" id="PTHR23236:SF51">
    <property type="entry name" value="NUCLEOLAR PROTEIN 6"/>
    <property type="match status" value="1"/>
</dbReference>
<dbReference type="PROSITE" id="PS50102">
    <property type="entry name" value="RRM"/>
    <property type="match status" value="1"/>
</dbReference>
<dbReference type="InterPro" id="IPR035979">
    <property type="entry name" value="RBD_domain_sf"/>
</dbReference>
<feature type="compositionally biased region" description="Low complexity" evidence="3">
    <location>
        <begin position="166"/>
        <end position="178"/>
    </location>
</feature>
<dbReference type="SUPFAM" id="SSF54928">
    <property type="entry name" value="RNA-binding domain, RBD"/>
    <property type="match status" value="1"/>
</dbReference>
<dbReference type="Proteomes" id="UP000694888">
    <property type="component" value="Unplaced"/>
</dbReference>
<feature type="region of interest" description="Disordered" evidence="3">
    <location>
        <begin position="129"/>
        <end position="178"/>
    </location>
</feature>
<accession>A0ABM0KAL6</accession>
<sequence length="319" mass="35453">MASTSLRVKLGDRVDAISNGAIKSVNGGAPVKVDSATSRKERRKDWWSKKKKGGNKMSSPPAKEKEKAPPPLVAEDNTVEGDQESAQGSESLRKKLRNRETIAKPDSLKYEPDLNRGFHSKIIQNLYVDTRRKKKKGGGGGGGGEKPLQTDSGEAVKRKSDTAENQQQQQPQQQVKKAKAAVVEDSQVFDSYTFSLSLINGQIDTSANEANKDSKKYVLFVGNLPYDVTKEQLEEHFRKTGGIKSIRIPKERGSDRGRGFAYMEFDGRISHGIALRLHQTTLGGRKINVEFTSIGGGSSDTRREKLKQKNQKRRRMKMH</sequence>
<evidence type="ECO:0000313" key="6">
    <source>
        <dbReference type="RefSeq" id="XP_005112957.1"/>
    </source>
</evidence>
<dbReference type="InterPro" id="IPR012677">
    <property type="entry name" value="Nucleotide-bd_a/b_plait_sf"/>
</dbReference>
<dbReference type="PANTHER" id="PTHR23236">
    <property type="entry name" value="EUKARYOTIC TRANSLATION INITIATION FACTOR 4B/4H"/>
    <property type="match status" value="1"/>
</dbReference>
<dbReference type="CDD" id="cd12400">
    <property type="entry name" value="RRM_Nop6"/>
    <property type="match status" value="1"/>
</dbReference>
<dbReference type="Pfam" id="PF00076">
    <property type="entry name" value="RRM_1"/>
    <property type="match status" value="1"/>
</dbReference>
<evidence type="ECO:0000256" key="2">
    <source>
        <dbReference type="PROSITE-ProRule" id="PRU00176"/>
    </source>
</evidence>
<dbReference type="InterPro" id="IPR000504">
    <property type="entry name" value="RRM_dom"/>
</dbReference>
<feature type="compositionally biased region" description="Basic and acidic residues" evidence="3">
    <location>
        <begin position="37"/>
        <end position="48"/>
    </location>
</feature>
<evidence type="ECO:0000259" key="4">
    <source>
        <dbReference type="PROSITE" id="PS50102"/>
    </source>
</evidence>
<reference evidence="6" key="1">
    <citation type="submission" date="2025-08" db="UniProtKB">
        <authorList>
            <consortium name="RefSeq"/>
        </authorList>
    </citation>
    <scope>IDENTIFICATION</scope>
</reference>
<proteinExistence type="predicted"/>
<dbReference type="GeneID" id="101859685"/>
<gene>
    <name evidence="6" type="primary">LOC101859685</name>
</gene>
<dbReference type="RefSeq" id="XP_005112957.1">
    <property type="nucleotide sequence ID" value="XM_005112900.3"/>
</dbReference>
<keyword evidence="1 2" id="KW-0694">RNA-binding</keyword>
<evidence type="ECO:0000256" key="1">
    <source>
        <dbReference type="ARBA" id="ARBA00022884"/>
    </source>
</evidence>
<dbReference type="InterPro" id="IPR034228">
    <property type="entry name" value="Nop6_RRM"/>
</dbReference>
<evidence type="ECO:0000313" key="5">
    <source>
        <dbReference type="Proteomes" id="UP000694888"/>
    </source>
</evidence>
<organism evidence="5 6">
    <name type="scientific">Aplysia californica</name>
    <name type="common">California sea hare</name>
    <dbReference type="NCBI Taxonomy" id="6500"/>
    <lineage>
        <taxon>Eukaryota</taxon>
        <taxon>Metazoa</taxon>
        <taxon>Spiralia</taxon>
        <taxon>Lophotrochozoa</taxon>
        <taxon>Mollusca</taxon>
        <taxon>Gastropoda</taxon>
        <taxon>Heterobranchia</taxon>
        <taxon>Euthyneura</taxon>
        <taxon>Tectipleura</taxon>
        <taxon>Aplysiida</taxon>
        <taxon>Aplysioidea</taxon>
        <taxon>Aplysiidae</taxon>
        <taxon>Aplysia</taxon>
    </lineage>
</organism>
<feature type="compositionally biased region" description="Basic and acidic residues" evidence="3">
    <location>
        <begin position="98"/>
        <end position="113"/>
    </location>
</feature>
<evidence type="ECO:0000256" key="3">
    <source>
        <dbReference type="SAM" id="MobiDB-lite"/>
    </source>
</evidence>
<dbReference type="Gene3D" id="3.30.70.330">
    <property type="match status" value="1"/>
</dbReference>
<keyword evidence="5" id="KW-1185">Reference proteome</keyword>
<name>A0ABM0KAL6_APLCA</name>
<dbReference type="SMART" id="SM00360">
    <property type="entry name" value="RRM"/>
    <property type="match status" value="1"/>
</dbReference>
<protein>
    <submittedName>
        <fullName evidence="6">Uncharacterized RNA-binding protein C365.04c</fullName>
    </submittedName>
</protein>